<evidence type="ECO:0000256" key="2">
    <source>
        <dbReference type="ARBA" id="ARBA00010581"/>
    </source>
</evidence>
<feature type="transmembrane region" description="Helical" evidence="18">
    <location>
        <begin position="143"/>
        <end position="167"/>
    </location>
</feature>
<accession>A0ABY4EI52</accession>
<keyword evidence="10" id="KW-0560">Oxidoreductase</keyword>
<dbReference type="CDD" id="cd02863">
    <property type="entry name" value="Ubiquinol_oxidase_III"/>
    <property type="match status" value="1"/>
</dbReference>
<evidence type="ECO:0000256" key="4">
    <source>
        <dbReference type="ARBA" id="ARBA00014687"/>
    </source>
</evidence>
<dbReference type="InterPro" id="IPR000298">
    <property type="entry name" value="Cyt_c_oxidase-like_su3"/>
</dbReference>
<dbReference type="InterPro" id="IPR014206">
    <property type="entry name" value="Cyt_c_ubiqinol_oxidase_su3"/>
</dbReference>
<comment type="similarity">
    <text evidence="2 17">Belongs to the cytochrome c oxidase subunit 3 family.</text>
</comment>
<dbReference type="PROSITE" id="PS50253">
    <property type="entry name" value="COX3"/>
    <property type="match status" value="1"/>
</dbReference>
<dbReference type="InterPro" id="IPR033946">
    <property type="entry name" value="Ubiquinol_oxase_su3_dom"/>
</dbReference>
<evidence type="ECO:0000313" key="20">
    <source>
        <dbReference type="EMBL" id="UOO93057.1"/>
    </source>
</evidence>
<protein>
    <recommendedName>
        <fullName evidence="4">Cytochrome bo(3) ubiquinol oxidase subunit 3</fullName>
    </recommendedName>
    <alternativeName>
        <fullName evidence="15">Cytochrome o ubiquinol oxidase subunit 3</fullName>
    </alternativeName>
    <alternativeName>
        <fullName evidence="13">Oxidase bo(3) subunit 3</fullName>
    </alternativeName>
    <alternativeName>
        <fullName evidence="16">Ubiquinol oxidase polypeptide III</fullName>
    </alternativeName>
    <alternativeName>
        <fullName evidence="14">Ubiquinol oxidase subunit 3</fullName>
    </alternativeName>
</protein>
<evidence type="ECO:0000256" key="10">
    <source>
        <dbReference type="ARBA" id="ARBA00023002"/>
    </source>
</evidence>
<dbReference type="NCBIfam" id="TIGR02842">
    <property type="entry name" value="CyoC"/>
    <property type="match status" value="1"/>
</dbReference>
<dbReference type="Pfam" id="PF00510">
    <property type="entry name" value="COX3"/>
    <property type="match status" value="1"/>
</dbReference>
<evidence type="ECO:0000256" key="8">
    <source>
        <dbReference type="ARBA" id="ARBA00022982"/>
    </source>
</evidence>
<dbReference type="InterPro" id="IPR013833">
    <property type="entry name" value="Cyt_c_oxidase_su3_a-hlx"/>
</dbReference>
<evidence type="ECO:0000256" key="15">
    <source>
        <dbReference type="ARBA" id="ARBA00032189"/>
    </source>
</evidence>
<organism evidence="20 21">
    <name type="scientific">Vitreoscilla stercoraria</name>
    <dbReference type="NCBI Taxonomy" id="61"/>
    <lineage>
        <taxon>Bacteria</taxon>
        <taxon>Pseudomonadati</taxon>
        <taxon>Pseudomonadota</taxon>
        <taxon>Betaproteobacteria</taxon>
        <taxon>Neisseriales</taxon>
        <taxon>Neisseriaceae</taxon>
        <taxon>Vitreoscilla</taxon>
    </lineage>
</organism>
<comment type="subunit">
    <text evidence="3">Heterooctamer of two A chains, two B chains, two C chains and two D chains.</text>
</comment>
<dbReference type="InterPro" id="IPR024791">
    <property type="entry name" value="Cyt_c/ubiquinol_Oxase_su3"/>
</dbReference>
<sequence length="210" mass="23555">MTTTTNVNDAHHHDDHHDHDAVVNANASLGFWIYIMTDLILFCTLFIGFQVLREHSAGGATEYEIFKDTLGFVFVETIVLLASSFTFGMAHFAQAQKNVAKLQFWLIATFVLGAIFIGMEVYEFSHLIHAGHTPQSSAFLTSYFSLVGTHGLHVTSGLIWLAVLIVQVGKFGLDNPAVNRRLMMLSIFWHFLDIVWVCVYTEVYLLGAIQ</sequence>
<evidence type="ECO:0000256" key="11">
    <source>
        <dbReference type="ARBA" id="ARBA00023136"/>
    </source>
</evidence>
<evidence type="ECO:0000256" key="16">
    <source>
        <dbReference type="ARBA" id="ARBA00032717"/>
    </source>
</evidence>
<dbReference type="Gene3D" id="1.20.120.80">
    <property type="entry name" value="Cytochrome c oxidase, subunit III, four-helix bundle"/>
    <property type="match status" value="1"/>
</dbReference>
<dbReference type="RefSeq" id="WP_019958018.1">
    <property type="nucleotide sequence ID" value="NZ_CP091512.1"/>
</dbReference>
<dbReference type="EMBL" id="CP091512">
    <property type="protein sequence ID" value="UOO93057.1"/>
    <property type="molecule type" value="Genomic_DNA"/>
</dbReference>
<evidence type="ECO:0000256" key="12">
    <source>
        <dbReference type="ARBA" id="ARBA00025694"/>
    </source>
</evidence>
<feature type="transmembrane region" description="Helical" evidence="18">
    <location>
        <begin position="187"/>
        <end position="209"/>
    </location>
</feature>
<dbReference type="SUPFAM" id="SSF81452">
    <property type="entry name" value="Cytochrome c oxidase subunit III-like"/>
    <property type="match status" value="1"/>
</dbReference>
<evidence type="ECO:0000256" key="7">
    <source>
        <dbReference type="ARBA" id="ARBA00022692"/>
    </source>
</evidence>
<keyword evidence="6" id="KW-1003">Cell membrane</keyword>
<feature type="transmembrane region" description="Helical" evidence="18">
    <location>
        <begin position="102"/>
        <end position="122"/>
    </location>
</feature>
<evidence type="ECO:0000256" key="9">
    <source>
        <dbReference type="ARBA" id="ARBA00022989"/>
    </source>
</evidence>
<feature type="domain" description="Heme-copper oxidase subunit III family profile" evidence="19">
    <location>
        <begin position="1"/>
        <end position="208"/>
    </location>
</feature>
<evidence type="ECO:0000256" key="6">
    <source>
        <dbReference type="ARBA" id="ARBA00022475"/>
    </source>
</evidence>
<keyword evidence="5" id="KW-0813">Transport</keyword>
<comment type="function">
    <text evidence="12">Cytochrome bo(3) ubiquinol terminal oxidase is the component of the aerobic respiratory chain of E.coli that predominates when cells are grown at high aeration. Has proton pump activity across the membrane in addition to electron transfer, pumping 2 protons/electron.</text>
</comment>
<evidence type="ECO:0000256" key="5">
    <source>
        <dbReference type="ARBA" id="ARBA00022448"/>
    </source>
</evidence>
<evidence type="ECO:0000313" key="21">
    <source>
        <dbReference type="Proteomes" id="UP000832034"/>
    </source>
</evidence>
<evidence type="ECO:0000256" key="17">
    <source>
        <dbReference type="RuleBase" id="RU003376"/>
    </source>
</evidence>
<dbReference type="PANTHER" id="PTHR11403">
    <property type="entry name" value="CYTOCHROME C OXIDASE SUBUNIT III"/>
    <property type="match status" value="1"/>
</dbReference>
<keyword evidence="9 18" id="KW-1133">Transmembrane helix</keyword>
<reference evidence="20" key="1">
    <citation type="submission" date="2021-12" db="EMBL/GenBank/DDBJ databases">
        <authorList>
            <person name="Veyrier F.J."/>
        </authorList>
    </citation>
    <scope>NUCLEOTIDE SEQUENCE</scope>
    <source>
        <strain evidence="20">SAG 1488-6</strain>
    </source>
</reference>
<comment type="subcellular location">
    <subcellularLocation>
        <location evidence="1 17">Cell membrane</location>
        <topology evidence="1 17">Multi-pass membrane protein</topology>
    </subcellularLocation>
</comment>
<evidence type="ECO:0000256" key="14">
    <source>
        <dbReference type="ARBA" id="ARBA00031884"/>
    </source>
</evidence>
<evidence type="ECO:0000256" key="1">
    <source>
        <dbReference type="ARBA" id="ARBA00004651"/>
    </source>
</evidence>
<proteinExistence type="inferred from homology"/>
<dbReference type="PANTHER" id="PTHR11403:SF2">
    <property type="entry name" value="CYTOCHROME BO(3) UBIQUINOL OXIDASE SUBUNIT 3"/>
    <property type="match status" value="1"/>
</dbReference>
<feature type="transmembrane region" description="Helical" evidence="18">
    <location>
        <begin position="31"/>
        <end position="49"/>
    </location>
</feature>
<keyword evidence="21" id="KW-1185">Reference proteome</keyword>
<feature type="transmembrane region" description="Helical" evidence="18">
    <location>
        <begin position="70"/>
        <end position="90"/>
    </location>
</feature>
<reference evidence="20" key="2">
    <citation type="journal article" date="2022" name="Res Sq">
        <title>Evolution of multicellular longitudinally dividing oral cavity symbionts (Neisseriaceae).</title>
        <authorList>
            <person name="Nyongesa S."/>
            <person name="Weber P."/>
            <person name="Bernet E."/>
            <person name="Pullido F."/>
            <person name="Nieckarz M."/>
            <person name="Delaby M."/>
            <person name="Nieves C."/>
            <person name="Viehboeck T."/>
            <person name="Krause N."/>
            <person name="Rivera-Millot A."/>
            <person name="Nakamura A."/>
            <person name="Vischer N."/>
            <person name="VanNieuwenhze M."/>
            <person name="Brun Y."/>
            <person name="Cava F."/>
            <person name="Bulgheresi S."/>
            <person name="Veyrier F."/>
        </authorList>
    </citation>
    <scope>NUCLEOTIDE SEQUENCE</scope>
    <source>
        <strain evidence="20">SAG 1488-6</strain>
    </source>
</reference>
<keyword evidence="7 17" id="KW-0812">Transmembrane</keyword>
<dbReference type="InterPro" id="IPR035973">
    <property type="entry name" value="Cyt_c_oxidase_su3-like_sf"/>
</dbReference>
<dbReference type="Proteomes" id="UP000832034">
    <property type="component" value="Chromosome"/>
</dbReference>
<keyword evidence="8" id="KW-0249">Electron transport</keyword>
<evidence type="ECO:0000256" key="3">
    <source>
        <dbReference type="ARBA" id="ARBA00011700"/>
    </source>
</evidence>
<name>A0ABY4EI52_VITST</name>
<evidence type="ECO:0000259" key="19">
    <source>
        <dbReference type="PROSITE" id="PS50253"/>
    </source>
</evidence>
<evidence type="ECO:0000256" key="18">
    <source>
        <dbReference type="SAM" id="Phobius"/>
    </source>
</evidence>
<gene>
    <name evidence="20" type="primary">cyoC</name>
    <name evidence="20" type="ORF">LVJ81_03225</name>
</gene>
<keyword evidence="11 18" id="KW-0472">Membrane</keyword>
<evidence type="ECO:0000256" key="13">
    <source>
        <dbReference type="ARBA" id="ARBA00030072"/>
    </source>
</evidence>